<dbReference type="InterPro" id="IPR003599">
    <property type="entry name" value="Ig_sub"/>
</dbReference>
<dbReference type="GO" id="GO:0005886">
    <property type="term" value="C:plasma membrane"/>
    <property type="evidence" value="ECO:0007669"/>
    <property type="project" value="UniProtKB-SubCell"/>
</dbReference>
<dbReference type="PANTHER" id="PTHR19433">
    <property type="entry name" value="T-CELL RECEPTOR ALPHA CHAIN V REGION-RELATED"/>
    <property type="match status" value="1"/>
</dbReference>
<feature type="transmembrane region" description="Helical" evidence="8">
    <location>
        <begin position="251"/>
        <end position="273"/>
    </location>
</feature>
<keyword evidence="4" id="KW-0391">Immunity</keyword>
<feature type="chain" id="PRO_5043819168" evidence="9">
    <location>
        <begin position="20"/>
        <end position="305"/>
    </location>
</feature>
<dbReference type="SMART" id="SM00409">
    <property type="entry name" value="IG"/>
    <property type="match status" value="2"/>
</dbReference>
<evidence type="ECO:0000256" key="6">
    <source>
        <dbReference type="ARBA" id="ARBA00023157"/>
    </source>
</evidence>
<dbReference type="InterPro" id="IPR052051">
    <property type="entry name" value="TCR_complex_component"/>
</dbReference>
<keyword evidence="6" id="KW-1015">Disulfide bond</keyword>
<dbReference type="SMART" id="SM00406">
    <property type="entry name" value="IGv"/>
    <property type="match status" value="2"/>
</dbReference>
<evidence type="ECO:0000313" key="12">
    <source>
        <dbReference type="Proteomes" id="UP001314229"/>
    </source>
</evidence>
<keyword evidence="2" id="KW-1003">Cell membrane</keyword>
<protein>
    <submittedName>
        <fullName evidence="11">Uncharacterized protein LOC128362802</fullName>
    </submittedName>
</protein>
<dbReference type="Pfam" id="PF07686">
    <property type="entry name" value="V-set"/>
    <property type="match status" value="1"/>
</dbReference>
<keyword evidence="5 8" id="KW-0472">Membrane</keyword>
<evidence type="ECO:0000256" key="4">
    <source>
        <dbReference type="ARBA" id="ARBA00022859"/>
    </source>
</evidence>
<keyword evidence="7" id="KW-0325">Glycoprotein</keyword>
<organism evidence="11 12">
    <name type="scientific">Scomber scombrus</name>
    <name type="common">Atlantic mackerel</name>
    <name type="synonym">Scomber vernalis</name>
    <dbReference type="NCBI Taxonomy" id="13677"/>
    <lineage>
        <taxon>Eukaryota</taxon>
        <taxon>Metazoa</taxon>
        <taxon>Chordata</taxon>
        <taxon>Craniata</taxon>
        <taxon>Vertebrata</taxon>
        <taxon>Euteleostomi</taxon>
        <taxon>Actinopterygii</taxon>
        <taxon>Neopterygii</taxon>
        <taxon>Teleostei</taxon>
        <taxon>Neoteleostei</taxon>
        <taxon>Acanthomorphata</taxon>
        <taxon>Pelagiaria</taxon>
        <taxon>Scombriformes</taxon>
        <taxon>Scombridae</taxon>
        <taxon>Scomber</taxon>
    </lineage>
</organism>
<accession>A0AAV1QLV7</accession>
<name>A0AAV1QLV7_SCOSC</name>
<proteinExistence type="predicted"/>
<dbReference type="CDD" id="cd00099">
    <property type="entry name" value="IgV"/>
    <property type="match status" value="2"/>
</dbReference>
<feature type="signal peptide" evidence="9">
    <location>
        <begin position="1"/>
        <end position="19"/>
    </location>
</feature>
<comment type="subcellular location">
    <subcellularLocation>
        <location evidence="1">Cell membrane</location>
    </subcellularLocation>
</comment>
<dbReference type="AlphaFoldDB" id="A0AAV1QLV7"/>
<feature type="non-terminal residue" evidence="11">
    <location>
        <position position="305"/>
    </location>
</feature>
<keyword evidence="3 9" id="KW-0732">Signal</keyword>
<evidence type="ECO:0000259" key="10">
    <source>
        <dbReference type="PROSITE" id="PS50835"/>
    </source>
</evidence>
<dbReference type="InterPro" id="IPR013783">
    <property type="entry name" value="Ig-like_fold"/>
</dbReference>
<evidence type="ECO:0000256" key="2">
    <source>
        <dbReference type="ARBA" id="ARBA00022475"/>
    </source>
</evidence>
<dbReference type="EMBL" id="CAWUFR010001786">
    <property type="protein sequence ID" value="CAK6984370.1"/>
    <property type="molecule type" value="Genomic_DNA"/>
</dbReference>
<dbReference type="GO" id="GO:0002376">
    <property type="term" value="P:immune system process"/>
    <property type="evidence" value="ECO:0007669"/>
    <property type="project" value="UniProtKB-KW"/>
</dbReference>
<evidence type="ECO:0000256" key="3">
    <source>
        <dbReference type="ARBA" id="ARBA00022729"/>
    </source>
</evidence>
<dbReference type="Gene3D" id="2.60.40.10">
    <property type="entry name" value="Immunoglobulins"/>
    <property type="match status" value="2"/>
</dbReference>
<evidence type="ECO:0000256" key="5">
    <source>
        <dbReference type="ARBA" id="ARBA00023136"/>
    </source>
</evidence>
<evidence type="ECO:0000256" key="8">
    <source>
        <dbReference type="SAM" id="Phobius"/>
    </source>
</evidence>
<evidence type="ECO:0000256" key="7">
    <source>
        <dbReference type="ARBA" id="ARBA00023180"/>
    </source>
</evidence>
<dbReference type="PANTHER" id="PTHR19433:SF111">
    <property type="entry name" value="T CELL RECEPTOR ALPHA VARIABLE 4"/>
    <property type="match status" value="1"/>
</dbReference>
<dbReference type="InterPro" id="IPR013106">
    <property type="entry name" value="Ig_V-set"/>
</dbReference>
<evidence type="ECO:0000256" key="9">
    <source>
        <dbReference type="SAM" id="SignalP"/>
    </source>
</evidence>
<reference evidence="11 12" key="1">
    <citation type="submission" date="2024-01" db="EMBL/GenBank/DDBJ databases">
        <authorList>
            <person name="Alioto T."/>
            <person name="Alioto T."/>
            <person name="Gomez Garrido J."/>
        </authorList>
    </citation>
    <scope>NUCLEOTIDE SEQUENCE [LARGE SCALE GENOMIC DNA]</scope>
</reference>
<dbReference type="SUPFAM" id="SSF48726">
    <property type="entry name" value="Immunoglobulin"/>
    <property type="match status" value="2"/>
</dbReference>
<dbReference type="PROSITE" id="PS50835">
    <property type="entry name" value="IG_LIKE"/>
    <property type="match status" value="2"/>
</dbReference>
<dbReference type="Proteomes" id="UP001314229">
    <property type="component" value="Unassembled WGS sequence"/>
</dbReference>
<sequence>MIVQLTALILLTAVSLIQAAEVPHLISLTVVEVGDNVTFHCPVSEKDKLFHWYKQPFGQMGQTIAAVIFGKITVSEQFNESRFTVAKKDAHFSLTIRNVSKEDEATYFCLNGPVFSQTFTYSRLLTVNNNNQQKSVYVTQSPETASVQLGDALTFQCSLLSMNKAENTDQCPDECSVYWFRAGSGGFHPGVVYTPGNRSDEREERSCVYSLSKTIRDSSDTGTYYCAVITCGQILFGEGTKVDIGLKLDPAVVVLGALLACCVTVIAVLMFYINGRTACVNCNGAREASHNVGRDKSTVDQSNNL</sequence>
<feature type="domain" description="Ig-like" evidence="10">
    <location>
        <begin position="23"/>
        <end position="109"/>
    </location>
</feature>
<keyword evidence="8" id="KW-0812">Transmembrane</keyword>
<comment type="caution">
    <text evidence="11">The sequence shown here is derived from an EMBL/GenBank/DDBJ whole genome shotgun (WGS) entry which is preliminary data.</text>
</comment>
<dbReference type="InterPro" id="IPR036179">
    <property type="entry name" value="Ig-like_dom_sf"/>
</dbReference>
<evidence type="ECO:0000313" key="11">
    <source>
        <dbReference type="EMBL" id="CAK6984370.1"/>
    </source>
</evidence>
<feature type="domain" description="Ig-like" evidence="10">
    <location>
        <begin position="134"/>
        <end position="228"/>
    </location>
</feature>
<gene>
    <name evidence="11" type="ORF">FSCOSCO3_A005570</name>
</gene>
<dbReference type="GO" id="GO:0009617">
    <property type="term" value="P:response to bacterium"/>
    <property type="evidence" value="ECO:0007669"/>
    <property type="project" value="TreeGrafter"/>
</dbReference>
<evidence type="ECO:0000256" key="1">
    <source>
        <dbReference type="ARBA" id="ARBA00004236"/>
    </source>
</evidence>
<dbReference type="InterPro" id="IPR007110">
    <property type="entry name" value="Ig-like_dom"/>
</dbReference>
<keyword evidence="8" id="KW-1133">Transmembrane helix</keyword>
<keyword evidence="12" id="KW-1185">Reference proteome</keyword>